<evidence type="ECO:0000256" key="5">
    <source>
        <dbReference type="ARBA" id="ARBA00022676"/>
    </source>
</evidence>
<dbReference type="GO" id="GO:0004134">
    <property type="term" value="F:4-alpha-glucanotransferase activity"/>
    <property type="evidence" value="ECO:0007669"/>
    <property type="project" value="UniProtKB-EC"/>
</dbReference>
<evidence type="ECO:0000256" key="9">
    <source>
        <dbReference type="ARBA" id="ARBA00031501"/>
    </source>
</evidence>
<keyword evidence="6 10" id="KW-0808">Transferase</keyword>
<dbReference type="Gene3D" id="3.20.20.80">
    <property type="entry name" value="Glycosidases"/>
    <property type="match status" value="1"/>
</dbReference>
<evidence type="ECO:0000256" key="4">
    <source>
        <dbReference type="ARBA" id="ARBA00020295"/>
    </source>
</evidence>
<evidence type="ECO:0000313" key="11">
    <source>
        <dbReference type="EMBL" id="MEV8468366.1"/>
    </source>
</evidence>
<evidence type="ECO:0000256" key="2">
    <source>
        <dbReference type="ARBA" id="ARBA00005684"/>
    </source>
</evidence>
<dbReference type="Pfam" id="PF02446">
    <property type="entry name" value="Glyco_hydro_77"/>
    <property type="match status" value="1"/>
</dbReference>
<gene>
    <name evidence="11" type="primary">malQ</name>
    <name evidence="11" type="ORF">AB0T83_16440</name>
</gene>
<keyword evidence="12" id="KW-1185">Reference proteome</keyword>
<evidence type="ECO:0000256" key="3">
    <source>
        <dbReference type="ARBA" id="ARBA00012560"/>
    </source>
</evidence>
<dbReference type="SUPFAM" id="SSF51445">
    <property type="entry name" value="(Trans)glycosidases"/>
    <property type="match status" value="1"/>
</dbReference>
<comment type="caution">
    <text evidence="11">The sequence shown here is derived from an EMBL/GenBank/DDBJ whole genome shotgun (WGS) entry which is preliminary data.</text>
</comment>
<sequence>MSRSADQDLADLAHWHGVHTAYHDLDGQRHPASPDTLRALLRALGVAATSGAEVAQALAEARSDSALPDEIIVTANARWQASVGTSFDWVLLAEDGTQIAEGRAEDSLHLPALAMGYYLLQGPAATTPTRVLARPAMAPDVTSRTGQDRSWGMTGALYGLRSADNGGLGSYADLARAAAALGQQGAQFLGINPVHALGWSVQDIISPYSPTHRGYFNTDHVALPGLGPTPADGLIDYAAFRARHKPALEAAYIRQKDSAAFQAWRDAADDDLKTFAQFEALGETRSHDFRDWPETLRAPGPAAIKAAGARADFHAWLQWQAETQIAAAQASARAAGMSLGLYLDLAVGPRPDGAEVWMNGATIARGVTIGAPPDQLSPEGQSWALAAHAPGPLAAAFYAPFRKMLARLMRHCGLLRIDHALGLARSFWLPDDGSPGGYVSMPFQSLLAVIAIEATRAGCVVIGEDLGLVPEGFRATMNDAGLYSYAVWQFETRHDGTILPASAMPTRSLACFGTHDTPTIAGFWHGADIEWWQRVGWISEGERIRRHGFRARQRHSLRAACDLPPTAPKGQILDAIHAGLAQAPSALVSVQLDDALGVTQAQNLPGTIDEHPNWRRRLPVPVEEFSKNEALRHVTGVMQSHRPPLPAPREKDIAS</sequence>
<dbReference type="InterPro" id="IPR017853">
    <property type="entry name" value="GH"/>
</dbReference>
<comment type="catalytic activity">
    <reaction evidence="1 10">
        <text>Transfers a segment of a (1-&gt;4)-alpha-D-glucan to a new position in an acceptor, which may be glucose or a (1-&gt;4)-alpha-D-glucan.</text>
        <dbReference type="EC" id="2.4.1.25"/>
    </reaction>
</comment>
<dbReference type="PANTHER" id="PTHR32438">
    <property type="entry name" value="4-ALPHA-GLUCANOTRANSFERASE DPE1, CHLOROPLASTIC/AMYLOPLASTIC"/>
    <property type="match status" value="1"/>
</dbReference>
<keyword evidence="7 10" id="KW-0119">Carbohydrate metabolism</keyword>
<evidence type="ECO:0000256" key="8">
    <source>
        <dbReference type="ARBA" id="ARBA00031423"/>
    </source>
</evidence>
<organism evidence="11 12">
    <name type="scientific">Meridianimarinicoccus marinus</name>
    <dbReference type="NCBI Taxonomy" id="3231483"/>
    <lineage>
        <taxon>Bacteria</taxon>
        <taxon>Pseudomonadati</taxon>
        <taxon>Pseudomonadota</taxon>
        <taxon>Alphaproteobacteria</taxon>
        <taxon>Rhodobacterales</taxon>
        <taxon>Paracoccaceae</taxon>
        <taxon>Meridianimarinicoccus</taxon>
    </lineage>
</organism>
<evidence type="ECO:0000256" key="10">
    <source>
        <dbReference type="RuleBase" id="RU361207"/>
    </source>
</evidence>
<evidence type="ECO:0000256" key="6">
    <source>
        <dbReference type="ARBA" id="ARBA00022679"/>
    </source>
</evidence>
<dbReference type="PANTHER" id="PTHR32438:SF5">
    <property type="entry name" value="4-ALPHA-GLUCANOTRANSFERASE DPE1, CHLOROPLASTIC_AMYLOPLASTIC"/>
    <property type="match status" value="1"/>
</dbReference>
<accession>A0ABV3LA91</accession>
<reference evidence="11 12" key="1">
    <citation type="submission" date="2024-07" db="EMBL/GenBank/DDBJ databases">
        <authorList>
            <person name="Kang M."/>
        </authorList>
    </citation>
    <scope>NUCLEOTIDE SEQUENCE [LARGE SCALE GENOMIC DNA]</scope>
    <source>
        <strain evidence="11 12">DFM31</strain>
    </source>
</reference>
<comment type="similarity">
    <text evidence="2 10">Belongs to the disproportionating enzyme family.</text>
</comment>
<dbReference type="Proteomes" id="UP001553161">
    <property type="component" value="Unassembled WGS sequence"/>
</dbReference>
<dbReference type="EMBL" id="JBFBVU010000027">
    <property type="protein sequence ID" value="MEV8468366.1"/>
    <property type="molecule type" value="Genomic_DNA"/>
</dbReference>
<dbReference type="InterPro" id="IPR003385">
    <property type="entry name" value="Glyco_hydro_77"/>
</dbReference>
<evidence type="ECO:0000313" key="12">
    <source>
        <dbReference type="Proteomes" id="UP001553161"/>
    </source>
</evidence>
<evidence type="ECO:0000256" key="1">
    <source>
        <dbReference type="ARBA" id="ARBA00000439"/>
    </source>
</evidence>
<dbReference type="NCBIfam" id="TIGR00217">
    <property type="entry name" value="malQ"/>
    <property type="match status" value="1"/>
</dbReference>
<keyword evidence="5 10" id="KW-0328">Glycosyltransferase</keyword>
<proteinExistence type="inferred from homology"/>
<evidence type="ECO:0000256" key="7">
    <source>
        <dbReference type="ARBA" id="ARBA00023277"/>
    </source>
</evidence>
<name>A0ABV3LA91_9RHOB</name>
<dbReference type="EC" id="2.4.1.25" evidence="3 10"/>
<protein>
    <recommendedName>
        <fullName evidence="4 10">4-alpha-glucanotransferase</fullName>
        <ecNumber evidence="3 10">2.4.1.25</ecNumber>
    </recommendedName>
    <alternativeName>
        <fullName evidence="8 10">Amylomaltase</fullName>
    </alternativeName>
    <alternativeName>
        <fullName evidence="9 10">Disproportionating enzyme</fullName>
    </alternativeName>
</protein>
<dbReference type="RefSeq" id="WP_366194317.1">
    <property type="nucleotide sequence ID" value="NZ_JBFBVU010000027.1"/>
</dbReference>